<evidence type="ECO:0000256" key="3">
    <source>
        <dbReference type="ARBA" id="ARBA00022723"/>
    </source>
</evidence>
<evidence type="ECO:0000256" key="5">
    <source>
        <dbReference type="ARBA" id="ARBA00022801"/>
    </source>
</evidence>
<accession>A0A6J3M2Q0</accession>
<keyword evidence="7" id="KW-0408">Iron</keyword>
<evidence type="ECO:0000256" key="2">
    <source>
        <dbReference type="ARBA" id="ARBA00022485"/>
    </source>
</evidence>
<dbReference type="Gene3D" id="1.10.1670.10">
    <property type="entry name" value="Helix-hairpin-Helix base-excision DNA repair enzymes (C-terminal)"/>
    <property type="match status" value="1"/>
</dbReference>
<keyword evidence="5 13" id="KW-0378">Hydrolase</keyword>
<keyword evidence="10 13" id="KW-0456">Lyase</keyword>
<dbReference type="GO" id="GO:0046872">
    <property type="term" value="F:metal ion binding"/>
    <property type="evidence" value="ECO:0007669"/>
    <property type="project" value="UniProtKB-KW"/>
</dbReference>
<feature type="domain" description="HhH-GPD" evidence="15">
    <location>
        <begin position="171"/>
        <end position="322"/>
    </location>
</feature>
<feature type="compositionally biased region" description="Polar residues" evidence="14">
    <location>
        <begin position="30"/>
        <end position="42"/>
    </location>
</feature>
<feature type="region of interest" description="Disordered" evidence="14">
    <location>
        <begin position="30"/>
        <end position="113"/>
    </location>
</feature>
<reference evidence="17" key="1">
    <citation type="submission" date="2020-01" db="EMBL/GenBank/DDBJ databases">
        <authorList>
            <consortium name="DOE Joint Genome Institute"/>
            <person name="Haridas S."/>
            <person name="Albert R."/>
            <person name="Binder M."/>
            <person name="Bloem J."/>
            <person name="Labutti K."/>
            <person name="Salamov A."/>
            <person name="Andreopoulos B."/>
            <person name="Baker S.E."/>
            <person name="Barry K."/>
            <person name="Bills G."/>
            <person name="Bluhm B.H."/>
            <person name="Cannon C."/>
            <person name="Castanera R."/>
            <person name="Culley D.E."/>
            <person name="Daum C."/>
            <person name="Ezra D."/>
            <person name="Gonzalez J.B."/>
            <person name="Henrissat B."/>
            <person name="Kuo A."/>
            <person name="Liang C."/>
            <person name="Lipzen A."/>
            <person name="Lutzoni F."/>
            <person name="Magnuson J."/>
            <person name="Mondo S."/>
            <person name="Nolan M."/>
            <person name="Ohm R."/>
            <person name="Pangilinan J."/>
            <person name="Park H.-J."/>
            <person name="Ramirez L."/>
            <person name="Alfaro M."/>
            <person name="Sun H."/>
            <person name="Tritt A."/>
            <person name="Yoshinaga Y."/>
            <person name="Zwiers L.-H."/>
            <person name="Turgeon B.G."/>
            <person name="Goodwin S.B."/>
            <person name="Spatafora J.W."/>
            <person name="Crous P.W."/>
            <person name="Grigoriev I.V."/>
        </authorList>
    </citation>
    <scope>NUCLEOTIDE SEQUENCE</scope>
    <source>
        <strain evidence="17">CBS 342.82</strain>
    </source>
</reference>
<evidence type="ECO:0000256" key="9">
    <source>
        <dbReference type="ARBA" id="ARBA00023204"/>
    </source>
</evidence>
<keyword evidence="4 13" id="KW-0227">DNA damage</keyword>
<dbReference type="GO" id="GO:0051539">
    <property type="term" value="F:4 iron, 4 sulfur cluster binding"/>
    <property type="evidence" value="ECO:0007669"/>
    <property type="project" value="UniProtKB-KW"/>
</dbReference>
<dbReference type="InterPro" id="IPR023170">
    <property type="entry name" value="HhH_base_excis_C"/>
</dbReference>
<dbReference type="GO" id="GO:0000703">
    <property type="term" value="F:oxidized pyrimidine nucleobase lesion DNA N-glycosylase activity"/>
    <property type="evidence" value="ECO:0007669"/>
    <property type="project" value="UniProtKB-UniRule"/>
</dbReference>
<dbReference type="OrthoDB" id="2099276at2759"/>
<sequence>MPRLLRQAARVAAPLRPATSSRLGLECFSLNATDSSGPQRDLSSPSGSELSSPPYSPVSEDDVPSRKRKRTTAVIKTEVTETRRSPRKAPKVESSSTPARKPRRQPAKQIKSEDGNIIVEPPAGWEEMYSVTTELRKRHLAPVDTMGCESLAEDHRPPLERRLQTLVALMLSSQTKDTVTAVAMKNLQQNLPGGFTLSSLLAIDQEDLNQLISKVGFHNNKARFIKQTAAILQERFAGDIPDTIEGLTSLPGVGPKMAYLTMSAAWGRDEGIGVDVHVHRITNLWGWHKTSTPEQTRAALEAWLPREKWHDINHLLVGLGQTICLPIGRRCGECDLSERKLCPSAVAGSPAKRKVKREIKVEIKEEPAGDDNVAPVAALEATQETDDVASVVQIKSEDLGEVERVETAASAGRIPDIEGLGAGRARRLAKAVSSL</sequence>
<dbReference type="InterPro" id="IPR004036">
    <property type="entry name" value="Endonuclease-III-like_CS2"/>
</dbReference>
<reference evidence="17" key="2">
    <citation type="submission" date="2020-04" db="EMBL/GenBank/DDBJ databases">
        <authorList>
            <consortium name="NCBI Genome Project"/>
        </authorList>
    </citation>
    <scope>NUCLEOTIDE SEQUENCE</scope>
    <source>
        <strain evidence="17">CBS 342.82</strain>
    </source>
</reference>
<dbReference type="GO" id="GO:0005739">
    <property type="term" value="C:mitochondrion"/>
    <property type="evidence" value="ECO:0007669"/>
    <property type="project" value="UniProtKB-SubCell"/>
</dbReference>
<dbReference type="PANTHER" id="PTHR43286:SF1">
    <property type="entry name" value="ENDONUCLEASE III-LIKE PROTEIN 1"/>
    <property type="match status" value="1"/>
</dbReference>
<dbReference type="HAMAP" id="MF_03183">
    <property type="entry name" value="Endonuclease_III_Nth"/>
    <property type="match status" value="1"/>
</dbReference>
<evidence type="ECO:0000259" key="15">
    <source>
        <dbReference type="SMART" id="SM00478"/>
    </source>
</evidence>
<dbReference type="InterPro" id="IPR000445">
    <property type="entry name" value="HhH_motif"/>
</dbReference>
<dbReference type="GO" id="GO:0140078">
    <property type="term" value="F:class I DNA-(apurinic or apyrimidinic site) endonuclease activity"/>
    <property type="evidence" value="ECO:0007669"/>
    <property type="project" value="UniProtKB-EC"/>
</dbReference>
<keyword evidence="3" id="KW-0479">Metal-binding</keyword>
<comment type="subcellular location">
    <subcellularLocation>
        <location evidence="13">Nucleus</location>
    </subcellularLocation>
    <subcellularLocation>
        <location evidence="13">Mitochondrion</location>
    </subcellularLocation>
</comment>
<dbReference type="RefSeq" id="XP_033458238.1">
    <property type="nucleotide sequence ID" value="XM_033605330.1"/>
</dbReference>
<evidence type="ECO:0000256" key="1">
    <source>
        <dbReference type="ARBA" id="ARBA00008343"/>
    </source>
</evidence>
<organism evidence="17">
    <name type="scientific">Dissoconium aciculare CBS 342.82</name>
    <dbReference type="NCBI Taxonomy" id="1314786"/>
    <lineage>
        <taxon>Eukaryota</taxon>
        <taxon>Fungi</taxon>
        <taxon>Dikarya</taxon>
        <taxon>Ascomycota</taxon>
        <taxon>Pezizomycotina</taxon>
        <taxon>Dothideomycetes</taxon>
        <taxon>Dothideomycetidae</taxon>
        <taxon>Mycosphaerellales</taxon>
        <taxon>Dissoconiaceae</taxon>
        <taxon>Dissoconium</taxon>
    </lineage>
</organism>
<keyword evidence="2" id="KW-0004">4Fe-4S</keyword>
<keyword evidence="8" id="KW-0411">Iron-sulfur</keyword>
<evidence type="ECO:0000256" key="6">
    <source>
        <dbReference type="ARBA" id="ARBA00022946"/>
    </source>
</evidence>
<comment type="caution">
    <text evidence="13">Lacks conserved residue(s) required for the propagation of feature annotation.</text>
</comment>
<dbReference type="InterPro" id="IPR003265">
    <property type="entry name" value="HhH-GPD_domain"/>
</dbReference>
<evidence type="ECO:0000256" key="11">
    <source>
        <dbReference type="ARBA" id="ARBA00023295"/>
    </source>
</evidence>
<gene>
    <name evidence="13" type="primary">NTH1</name>
    <name evidence="17" type="ORF">K489DRAFT_382249</name>
</gene>
<evidence type="ECO:0000313" key="17">
    <source>
        <dbReference type="RefSeq" id="XP_033458238.1"/>
    </source>
</evidence>
<dbReference type="Pfam" id="PF00730">
    <property type="entry name" value="HhH-GPD"/>
    <property type="match status" value="1"/>
</dbReference>
<dbReference type="EC" id="3.2.2.-" evidence="13"/>
<dbReference type="Gene3D" id="1.10.340.30">
    <property type="entry name" value="Hypothetical protein, domain 2"/>
    <property type="match status" value="1"/>
</dbReference>
<dbReference type="SMART" id="SM00478">
    <property type="entry name" value="ENDO3c"/>
    <property type="match status" value="1"/>
</dbReference>
<evidence type="ECO:0000256" key="8">
    <source>
        <dbReference type="ARBA" id="ARBA00023014"/>
    </source>
</evidence>
<keyword evidence="13" id="KW-0496">Mitochondrion</keyword>
<comment type="function">
    <text evidence="13">Bifunctional DNA N-glycosylase with associated apurinic/apyrimidinic (AP) lyase function that catalyzes the first step in base excision repair (BER), the primary repair pathway for the repair of oxidative DNA damage. The DNA N-glycosylase activity releases the damaged DNA base from DNA by cleaving the N-glycosidic bond, leaving an AP site. The AP lyase activity cleaves the phosphodiester bond 3' to the AP site by a beta-elimination. Primarily recognizes and repairs oxidative base damage of pyrimidines.</text>
</comment>
<dbReference type="GO" id="GO:0006285">
    <property type="term" value="P:base-excision repair, AP site formation"/>
    <property type="evidence" value="ECO:0007669"/>
    <property type="project" value="UniProtKB-UniRule"/>
</dbReference>
<evidence type="ECO:0000256" key="13">
    <source>
        <dbReference type="HAMAP-Rule" id="MF_03183"/>
    </source>
</evidence>
<keyword evidence="9 13" id="KW-0234">DNA repair</keyword>
<dbReference type="GO" id="GO:0003677">
    <property type="term" value="F:DNA binding"/>
    <property type="evidence" value="ECO:0007669"/>
    <property type="project" value="UniProtKB-UniRule"/>
</dbReference>
<name>A0A6J3M2Q0_9PEZI</name>
<dbReference type="Proteomes" id="UP000504637">
    <property type="component" value="Unplaced"/>
</dbReference>
<dbReference type="PANTHER" id="PTHR43286">
    <property type="entry name" value="ENDONUCLEASE III-LIKE PROTEIN 1"/>
    <property type="match status" value="1"/>
</dbReference>
<dbReference type="Pfam" id="PF00633">
    <property type="entry name" value="HHH"/>
    <property type="match status" value="1"/>
</dbReference>
<dbReference type="AlphaFoldDB" id="A0A6J3M2Q0"/>
<dbReference type="GO" id="GO:0005634">
    <property type="term" value="C:nucleus"/>
    <property type="evidence" value="ECO:0007669"/>
    <property type="project" value="UniProtKB-SubCell"/>
</dbReference>
<evidence type="ECO:0000256" key="14">
    <source>
        <dbReference type="SAM" id="MobiDB-lite"/>
    </source>
</evidence>
<dbReference type="GO" id="GO:0006289">
    <property type="term" value="P:nucleotide-excision repair"/>
    <property type="evidence" value="ECO:0007669"/>
    <property type="project" value="TreeGrafter"/>
</dbReference>
<dbReference type="PROSITE" id="PS01155">
    <property type="entry name" value="ENDONUCLEASE_III_2"/>
    <property type="match status" value="1"/>
</dbReference>
<evidence type="ECO:0000256" key="12">
    <source>
        <dbReference type="ARBA" id="ARBA00044632"/>
    </source>
</evidence>
<dbReference type="FunFam" id="1.10.1670.10:FF:000003">
    <property type="entry name" value="Endonuclease III homolog"/>
    <property type="match status" value="1"/>
</dbReference>
<dbReference type="FunFam" id="1.10.340.30:FF:000005">
    <property type="entry name" value="Endonuclease III-like protein 1"/>
    <property type="match status" value="1"/>
</dbReference>
<dbReference type="SUPFAM" id="SSF48150">
    <property type="entry name" value="DNA-glycosylase"/>
    <property type="match status" value="1"/>
</dbReference>
<dbReference type="EC" id="4.2.99.18" evidence="13"/>
<reference evidence="17" key="3">
    <citation type="submission" date="2025-08" db="UniProtKB">
        <authorList>
            <consortium name="RefSeq"/>
        </authorList>
    </citation>
    <scope>IDENTIFICATION</scope>
    <source>
        <strain evidence="17">CBS 342.82</strain>
    </source>
</reference>
<evidence type="ECO:0000313" key="16">
    <source>
        <dbReference type="Proteomes" id="UP000504637"/>
    </source>
</evidence>
<evidence type="ECO:0000256" key="4">
    <source>
        <dbReference type="ARBA" id="ARBA00022763"/>
    </source>
</evidence>
<keyword evidence="13" id="KW-0539">Nucleus</keyword>
<comment type="catalytic activity">
    <reaction evidence="12 13">
        <text>2'-deoxyribonucleotide-(2'-deoxyribose 5'-phosphate)-2'-deoxyribonucleotide-DNA = a 3'-end 2'-deoxyribonucleotide-(2,3-dehydro-2,3-deoxyribose 5'-phosphate)-DNA + a 5'-end 5'-phospho-2'-deoxyribonucleoside-DNA + H(+)</text>
        <dbReference type="Rhea" id="RHEA:66592"/>
        <dbReference type="Rhea" id="RHEA-COMP:13180"/>
        <dbReference type="Rhea" id="RHEA-COMP:16897"/>
        <dbReference type="Rhea" id="RHEA-COMP:17067"/>
        <dbReference type="ChEBI" id="CHEBI:15378"/>
        <dbReference type="ChEBI" id="CHEBI:136412"/>
        <dbReference type="ChEBI" id="CHEBI:157695"/>
        <dbReference type="ChEBI" id="CHEBI:167181"/>
        <dbReference type="EC" id="4.2.99.18"/>
    </reaction>
</comment>
<evidence type="ECO:0000256" key="10">
    <source>
        <dbReference type="ARBA" id="ARBA00023239"/>
    </source>
</evidence>
<comment type="similarity">
    <text evidence="1 13">Belongs to the Nth/MutY family.</text>
</comment>
<proteinExistence type="inferred from homology"/>
<protein>
    <recommendedName>
        <fullName evidence="13">Endonuclease III homolog</fullName>
        <ecNumber evidence="13">3.2.2.-</ecNumber>
        <ecNumber evidence="13">4.2.99.18</ecNumber>
    </recommendedName>
    <alternativeName>
        <fullName evidence="13">Bifunctional DNA N-glycosylase/DNA-(apurinic or apyrimidinic site) lyase</fullName>
        <shortName evidence="13">DNA glycosylase/AP lyase</shortName>
    </alternativeName>
</protein>
<dbReference type="InterPro" id="IPR030841">
    <property type="entry name" value="NTH1"/>
</dbReference>
<keyword evidence="16" id="KW-1185">Reference proteome</keyword>
<keyword evidence="11 13" id="KW-0326">Glycosidase</keyword>
<dbReference type="InterPro" id="IPR011257">
    <property type="entry name" value="DNA_glycosylase"/>
</dbReference>
<evidence type="ECO:0000256" key="7">
    <source>
        <dbReference type="ARBA" id="ARBA00023004"/>
    </source>
</evidence>
<feature type="compositionally biased region" description="Low complexity" evidence="14">
    <location>
        <begin position="43"/>
        <end position="53"/>
    </location>
</feature>
<dbReference type="CDD" id="cd00056">
    <property type="entry name" value="ENDO3c"/>
    <property type="match status" value="1"/>
</dbReference>
<keyword evidence="6" id="KW-0809">Transit peptide</keyword>